<proteinExistence type="predicted"/>
<dbReference type="InterPro" id="IPR025466">
    <property type="entry name" value="DUF4317"/>
</dbReference>
<dbReference type="EMBL" id="AP024169">
    <property type="protein sequence ID" value="BCN29318.1"/>
    <property type="molecule type" value="Genomic_DNA"/>
</dbReference>
<protein>
    <recommendedName>
        <fullName evidence="3">DUF4317 domain-containing protein</fullName>
    </recommendedName>
</protein>
<evidence type="ECO:0000313" key="2">
    <source>
        <dbReference type="Proteomes" id="UP000595897"/>
    </source>
</evidence>
<dbReference type="Proteomes" id="UP000595897">
    <property type="component" value="Chromosome"/>
</dbReference>
<accession>A0A7R7ICT2</accession>
<dbReference type="RefSeq" id="WP_271714601.1">
    <property type="nucleotide sequence ID" value="NZ_AP024169.1"/>
</dbReference>
<dbReference type="Pfam" id="PF14199">
    <property type="entry name" value="DUF4317"/>
    <property type="match status" value="1"/>
</dbReference>
<keyword evidence="2" id="KW-1185">Reference proteome</keyword>
<gene>
    <name evidence="1" type="ORF">bsdtb5_06130</name>
</gene>
<sequence>MTKKDVLELKRRLKKNECTFTKLTGCYVNGEKEILLNLNETFLNLEDDEFYKYLEIAKKALSGTMGNNLLELDFPLEEEKTGGKQQFLMGLRESKLKNEGLLESFYQLIIDHYDYAGNYLILIFHDAYDVMTRTSDKAKLDESEEVYEYLLCAICPVTLTKAGLGYLEDEGRIGPRNRDWVVNAPDTGFIFPAFTERSTDIHSVLYYTKDTKEPHKELMEDVLGCPSKQTATEQKNTFQTIINTAIQNESQSNKVFIEIQESLSLMADEHAAVNDSKEDPLHLTSDSIQEIIGSCDLPEEITKKIEDSYVEQFKDTPPVVDHLIDSKVLAEHAKRKKEIELEEKVQQLQTKLEEVTSIKADTYSLDDSIDTESNQNFDVILKVKPKKMQQITSQVIDGKNCLVIPLDEDEQANVTELSE</sequence>
<reference evidence="1 2" key="1">
    <citation type="submission" date="2020-11" db="EMBL/GenBank/DDBJ databases">
        <title>Draft genome sequencing of a Lachnospiraceae strain isolated from anoxic soil subjected to BSD treatment.</title>
        <authorList>
            <person name="Uek A."/>
            <person name="Tonouchi A."/>
        </authorList>
    </citation>
    <scope>NUCLEOTIDE SEQUENCE [LARGE SCALE GENOMIC DNA]</scope>
    <source>
        <strain evidence="1 2">TB5</strain>
    </source>
</reference>
<organism evidence="1 2">
    <name type="scientific">Anaeromicropila herbilytica</name>
    <dbReference type="NCBI Taxonomy" id="2785025"/>
    <lineage>
        <taxon>Bacteria</taxon>
        <taxon>Bacillati</taxon>
        <taxon>Bacillota</taxon>
        <taxon>Clostridia</taxon>
        <taxon>Lachnospirales</taxon>
        <taxon>Lachnospiraceae</taxon>
        <taxon>Anaeromicropila</taxon>
    </lineage>
</organism>
<evidence type="ECO:0008006" key="3">
    <source>
        <dbReference type="Google" id="ProtNLM"/>
    </source>
</evidence>
<name>A0A7R7ICT2_9FIRM</name>
<dbReference type="AlphaFoldDB" id="A0A7R7ICT2"/>
<dbReference type="KEGG" id="ahb:bsdtb5_06130"/>
<evidence type="ECO:0000313" key="1">
    <source>
        <dbReference type="EMBL" id="BCN29318.1"/>
    </source>
</evidence>